<dbReference type="SMART" id="SM00369">
    <property type="entry name" value="LRR_TYP"/>
    <property type="match status" value="3"/>
</dbReference>
<dbReference type="PANTHER" id="PTHR45712:SF22">
    <property type="entry name" value="INSULIN-LIKE GROWTH FACTOR-BINDING PROTEIN COMPLEX ACID LABILE SUBUNIT"/>
    <property type="match status" value="1"/>
</dbReference>
<gene>
    <name evidence="5" type="ORF">KSS94_13515</name>
</gene>
<dbReference type="Pfam" id="PF20178">
    <property type="entry name" value="ToxA_N"/>
    <property type="match status" value="1"/>
</dbReference>
<evidence type="ECO:0000259" key="4">
    <source>
        <dbReference type="Pfam" id="PF20178"/>
    </source>
</evidence>
<organism evidence="5 6">
    <name type="scientific">Pseudomonas fakonensis</name>
    <dbReference type="NCBI Taxonomy" id="2842355"/>
    <lineage>
        <taxon>Bacteria</taxon>
        <taxon>Pseudomonadati</taxon>
        <taxon>Pseudomonadota</taxon>
        <taxon>Gammaproteobacteria</taxon>
        <taxon>Pseudomonadales</taxon>
        <taxon>Pseudomonadaceae</taxon>
        <taxon>Pseudomonas</taxon>
    </lineage>
</organism>
<evidence type="ECO:0000256" key="3">
    <source>
        <dbReference type="SAM" id="Coils"/>
    </source>
</evidence>
<sequence length="1277" mass="143305">MQQFQENPHRHLLEQQLPAWAGQATPDQWQTLGECLMPAQDLPDAEADWFGNALPELREAVLLHQANLLQAQHALGRALKGLKQIAEFCEPPLQQALAGLGISSPVRGAELLRVESSWSWSGTCFLYRSERHSLLQAALQNFGDDASFATHSAVARTEDIDVQPITVTGRAPVGYQVPAATFGLPSESYRVTPLPLTPEQFAETCRTLDLGQRYQGHLQEVFEGDARQQLSELASQVRRGRLRLAASLARLRHGITGAADDALQSLLAGKAGTCWQLQLFGLTVHELVLIDTGDAGLLLYLPDHQHALHACEDFQAVHRTLMTLLLEPQARRAFLGYLSLEQRARLLDLLHQNLDAQGNSADDQAWQAAEYADLRLTRERIPAELFAHLHERHVARLKQEAMLLAVPTAQADEQARQRRLAEWKSLGLDALMVAGLFIPAVGSLMLAVTACQLLDEAYEGYAAWSVGDRHAALGHLEAVGLNLALIGGLHAAGKVLPKVFGSPLMEQLQPVTKADGSRRLWRPDLSPYRSPQVLPETLAANSAGQWLHQGRCFIRIEGELYEQRFDQGSKRWQILHPSDPDAYQPLLEHNGEGAWRAEHEAPHHWPLATLIRRLGPALEHFDDNQLQQAARLCGIGEDALRQVHLQGQPTPALLADTLARMDAERLTLAELEQSPGQDHDSLFNQHYDPEPLADPVGERLHQAYPTLTRPLCRRLAARLSPDEASQLGNVQPLPAWLDTAARQLANDLPLVRAIEGLCMPHLANPDSERLLWACLKRLAGWPDDLRLELRAASPQGPLLQAIGAAEAGERCVVLKTAEGYEAHLGERPAPARQDFDLCRAVLDSLPAAQRRQLGLQAKGADGLRQRLLDLLDSQRLALTRLLRQTPPTRWQGGGLRGGDATGVYPRFTLGSSQRGRYQRLFPSASDDDFAASMSRWRRETRSAEIELTRLEERLRQLRIDLANWAAQAPHRQRAVSRIVSAWRRDSYHQLSDELRVPSLDLAGLELDNHDLATLALPDDFRHVEELELSQNRQLDWLHPEFIERFPRLRRLHLRDCRFATLPMLPAPLRLTTLDLQNNRITWDATAQMQLERAANLRYLDLSENPLLNAPNLAGLADLQFVQLDGASLTRLPEGLSALGELEVLDLSDNQFEALPQDLELPEHVARAMQLESDWLTPRVNQQIERYYQQHGIDLLVSEHEYHELLDNAGEQQLAAWQRLPLAYRRGLRAVVVDDRYMQDPPAMLDEFWRRLARIDSEPLMRDYALGQPAWRLLELPL</sequence>
<evidence type="ECO:0000256" key="1">
    <source>
        <dbReference type="ARBA" id="ARBA00022614"/>
    </source>
</evidence>
<keyword evidence="1" id="KW-0433">Leucine-rich repeat</keyword>
<protein>
    <submittedName>
        <fullName evidence="5">Leucine-rich repeat domain-containing protein</fullName>
    </submittedName>
</protein>
<evidence type="ECO:0000313" key="5">
    <source>
        <dbReference type="EMBL" id="QXH54072.1"/>
    </source>
</evidence>
<dbReference type="InterPro" id="IPR046673">
    <property type="entry name" value="ToxA_N"/>
</dbReference>
<dbReference type="PROSITE" id="PS51450">
    <property type="entry name" value="LRR"/>
    <property type="match status" value="2"/>
</dbReference>
<accession>A0ABX8NF97</accession>
<dbReference type="InterPro" id="IPR001611">
    <property type="entry name" value="Leu-rich_rpt"/>
</dbReference>
<reference evidence="5" key="1">
    <citation type="journal article" date="2021" name="Microorganisms">
        <title>The Ever-Expanding Pseudomonas Genus: Description of 43 New Species and Partition of the Pseudomonas putida Group.</title>
        <authorList>
            <person name="Girard L."/>
            <person name="Lood C."/>
            <person name="Hofte M."/>
            <person name="Vandamme P."/>
            <person name="Rokni-Zadeh H."/>
            <person name="van Noort V."/>
            <person name="Lavigne R."/>
            <person name="De Mot R."/>
        </authorList>
    </citation>
    <scope>NUCLEOTIDE SEQUENCE</scope>
    <source>
        <strain evidence="5">COW40</strain>
    </source>
</reference>
<keyword evidence="2" id="KW-0677">Repeat</keyword>
<feature type="domain" description="Dermonecrotic toxin N-terminal" evidence="4">
    <location>
        <begin position="80"/>
        <end position="340"/>
    </location>
</feature>
<dbReference type="InterPro" id="IPR050333">
    <property type="entry name" value="SLRP"/>
</dbReference>
<dbReference type="PANTHER" id="PTHR45712">
    <property type="entry name" value="AGAP008170-PA"/>
    <property type="match status" value="1"/>
</dbReference>
<keyword evidence="6" id="KW-1185">Reference proteome</keyword>
<dbReference type="RefSeq" id="WP_217843465.1">
    <property type="nucleotide sequence ID" value="NZ_CP077076.1"/>
</dbReference>
<dbReference type="InterPro" id="IPR003591">
    <property type="entry name" value="Leu-rich_rpt_typical-subtyp"/>
</dbReference>
<name>A0ABX8NF97_9PSED</name>
<proteinExistence type="predicted"/>
<feature type="coiled-coil region" evidence="3">
    <location>
        <begin position="933"/>
        <end position="967"/>
    </location>
</feature>
<keyword evidence="3" id="KW-0175">Coiled coil</keyword>
<dbReference type="Proteomes" id="UP001046350">
    <property type="component" value="Chromosome"/>
</dbReference>
<evidence type="ECO:0000313" key="6">
    <source>
        <dbReference type="Proteomes" id="UP001046350"/>
    </source>
</evidence>
<dbReference type="EMBL" id="CP077076">
    <property type="protein sequence ID" value="QXH54072.1"/>
    <property type="molecule type" value="Genomic_DNA"/>
</dbReference>
<evidence type="ECO:0000256" key="2">
    <source>
        <dbReference type="ARBA" id="ARBA00022737"/>
    </source>
</evidence>